<dbReference type="Proteomes" id="UP001614394">
    <property type="component" value="Unassembled WGS sequence"/>
</dbReference>
<dbReference type="CDD" id="cd00093">
    <property type="entry name" value="HTH_XRE"/>
    <property type="match status" value="1"/>
</dbReference>
<dbReference type="RefSeq" id="WP_399643396.1">
    <property type="nucleotide sequence ID" value="NZ_JBITYG010000001.1"/>
</dbReference>
<reference evidence="2 3" key="1">
    <citation type="submission" date="2024-10" db="EMBL/GenBank/DDBJ databases">
        <title>The Natural Products Discovery Center: Release of the First 8490 Sequenced Strains for Exploring Actinobacteria Biosynthetic Diversity.</title>
        <authorList>
            <person name="Kalkreuter E."/>
            <person name="Kautsar S.A."/>
            <person name="Yang D."/>
            <person name="Bader C.D."/>
            <person name="Teijaro C.N."/>
            <person name="Fluegel L."/>
            <person name="Davis C.M."/>
            <person name="Simpson J.R."/>
            <person name="Lauterbach L."/>
            <person name="Steele A.D."/>
            <person name="Gui C."/>
            <person name="Meng S."/>
            <person name="Li G."/>
            <person name="Viehrig K."/>
            <person name="Ye F."/>
            <person name="Su P."/>
            <person name="Kiefer A.F."/>
            <person name="Nichols A."/>
            <person name="Cepeda A.J."/>
            <person name="Yan W."/>
            <person name="Fan B."/>
            <person name="Jiang Y."/>
            <person name="Adhikari A."/>
            <person name="Zheng C.-J."/>
            <person name="Schuster L."/>
            <person name="Cowan T.M."/>
            <person name="Smanski M.J."/>
            <person name="Chevrette M.G."/>
            <person name="De Carvalho L.P.S."/>
            <person name="Shen B."/>
        </authorList>
    </citation>
    <scope>NUCLEOTIDE SEQUENCE [LARGE SCALE GENOMIC DNA]</scope>
    <source>
        <strain evidence="2 3">NPDC053399</strain>
    </source>
</reference>
<feature type="domain" description="HTH cro/C1-type" evidence="1">
    <location>
        <begin position="48"/>
        <end position="78"/>
    </location>
</feature>
<dbReference type="InterPro" id="IPR001387">
    <property type="entry name" value="Cro/C1-type_HTH"/>
</dbReference>
<dbReference type="Gene3D" id="1.10.260.40">
    <property type="entry name" value="lambda repressor-like DNA-binding domains"/>
    <property type="match status" value="1"/>
</dbReference>
<gene>
    <name evidence="2" type="ORF">ACIGXA_01375</name>
</gene>
<keyword evidence="3" id="KW-1185">Reference proteome</keyword>
<name>A0ABW8C149_9ACTN</name>
<sequence length="231" mass="25365">MHRPSSDPPRLPFDASAIRRLRAQLGMNHSHIAHAMWTSYGTPVRPETIAAWERGELVPRASELPALAGALWCDPSDLMSTPTTLLEHRWARGIAPSDLARAVGMPISDYERMEVQGRWTGNERQTAALADVLGLSLPELLTVTGGDKRLDALLREAVATRWQAYVKPVTALVPLPRHRIEPVLRGLHSEYQSVMVATLNWGNDVPASGGAGGRAFLDTVSERFWAGLQNP</sequence>
<dbReference type="SUPFAM" id="SSF47413">
    <property type="entry name" value="lambda repressor-like DNA-binding domains"/>
    <property type="match status" value="1"/>
</dbReference>
<protein>
    <submittedName>
        <fullName evidence="2">Helix-turn-helix domain-containing protein</fullName>
    </submittedName>
</protein>
<evidence type="ECO:0000259" key="1">
    <source>
        <dbReference type="PROSITE" id="PS50943"/>
    </source>
</evidence>
<dbReference type="InterPro" id="IPR010982">
    <property type="entry name" value="Lambda_DNA-bd_dom_sf"/>
</dbReference>
<organism evidence="2 3">
    <name type="scientific">Streptomyces fildesensis</name>
    <dbReference type="NCBI Taxonomy" id="375757"/>
    <lineage>
        <taxon>Bacteria</taxon>
        <taxon>Bacillati</taxon>
        <taxon>Actinomycetota</taxon>
        <taxon>Actinomycetes</taxon>
        <taxon>Kitasatosporales</taxon>
        <taxon>Streptomycetaceae</taxon>
        <taxon>Streptomyces</taxon>
    </lineage>
</organism>
<dbReference type="EMBL" id="JBITYG010000001">
    <property type="protein sequence ID" value="MFI9099146.1"/>
    <property type="molecule type" value="Genomic_DNA"/>
</dbReference>
<dbReference type="PROSITE" id="PS50943">
    <property type="entry name" value="HTH_CROC1"/>
    <property type="match status" value="1"/>
</dbReference>
<accession>A0ABW8C149</accession>
<dbReference type="SMART" id="SM00530">
    <property type="entry name" value="HTH_XRE"/>
    <property type="match status" value="2"/>
</dbReference>
<proteinExistence type="predicted"/>
<evidence type="ECO:0000313" key="2">
    <source>
        <dbReference type="EMBL" id="MFI9099146.1"/>
    </source>
</evidence>
<evidence type="ECO:0000313" key="3">
    <source>
        <dbReference type="Proteomes" id="UP001614394"/>
    </source>
</evidence>
<comment type="caution">
    <text evidence="2">The sequence shown here is derived from an EMBL/GenBank/DDBJ whole genome shotgun (WGS) entry which is preliminary data.</text>
</comment>